<keyword evidence="6" id="KW-1185">Reference proteome</keyword>
<dbReference type="InterPro" id="IPR001034">
    <property type="entry name" value="DeoR_HTH"/>
</dbReference>
<dbReference type="PROSITE" id="PS00894">
    <property type="entry name" value="HTH_DEOR_1"/>
    <property type="match status" value="1"/>
</dbReference>
<keyword evidence="1" id="KW-0805">Transcription regulation</keyword>
<dbReference type="PANTHER" id="PTHR30363">
    <property type="entry name" value="HTH-TYPE TRANSCRIPTIONAL REGULATOR SRLR-RELATED"/>
    <property type="match status" value="1"/>
</dbReference>
<dbReference type="PRINTS" id="PR00037">
    <property type="entry name" value="HTHLACR"/>
</dbReference>
<dbReference type="SUPFAM" id="SSF46785">
    <property type="entry name" value="Winged helix' DNA-binding domain"/>
    <property type="match status" value="1"/>
</dbReference>
<dbReference type="AlphaFoldDB" id="C9PNS4"/>
<proteinExistence type="predicted"/>
<dbReference type="Gene3D" id="1.10.10.10">
    <property type="entry name" value="Winged helix-like DNA-binding domain superfamily/Winged helix DNA-binding domain"/>
    <property type="match status" value="1"/>
</dbReference>
<dbReference type="SUPFAM" id="SSF100950">
    <property type="entry name" value="NagB/RpiA/CoA transferase-like"/>
    <property type="match status" value="1"/>
</dbReference>
<dbReference type="Proteomes" id="UP000005519">
    <property type="component" value="Unassembled WGS sequence"/>
</dbReference>
<reference evidence="5 6" key="1">
    <citation type="submission" date="2009-10" db="EMBL/GenBank/DDBJ databases">
        <authorList>
            <person name="Muzny D."/>
            <person name="Qin X."/>
            <person name="Deng J."/>
            <person name="Jiang H."/>
            <person name="Liu Y."/>
            <person name="Qu J."/>
            <person name="Song X.-Z."/>
            <person name="Zhang L."/>
            <person name="Thornton R."/>
            <person name="Coyle M."/>
            <person name="Francisco L."/>
            <person name="Jackson L."/>
            <person name="Javaid M."/>
            <person name="Korchina V."/>
            <person name="Kovar C."/>
            <person name="Mata R."/>
            <person name="Mathew T."/>
            <person name="Ngo R."/>
            <person name="Nguyen L."/>
            <person name="Nguyen N."/>
            <person name="Okwuonu G."/>
            <person name="Ongeri F."/>
            <person name="Pham C."/>
            <person name="Simmons D."/>
            <person name="Wilczek-Boney K."/>
            <person name="Hale W."/>
            <person name="Jakkamsetti A."/>
            <person name="Pham P."/>
            <person name="Ruth R."/>
            <person name="San Lucas F."/>
            <person name="Warren J."/>
            <person name="Zhang J."/>
            <person name="Zhao Z."/>
            <person name="Zhou C."/>
            <person name="Zhu D."/>
            <person name="Lee S."/>
            <person name="Bess C."/>
            <person name="Blankenburg K."/>
            <person name="Forbes L."/>
            <person name="Fu Q."/>
            <person name="Gubbala S."/>
            <person name="Hirani K."/>
            <person name="Jayaseelan J.C."/>
            <person name="Lara F."/>
            <person name="Munidasa M."/>
            <person name="Palculict T."/>
            <person name="Patil S."/>
            <person name="Pu L.-L."/>
            <person name="Saada N."/>
            <person name="Tang L."/>
            <person name="Weissenberger G."/>
            <person name="Zhu Y."/>
            <person name="Hemphill L."/>
            <person name="Shang Y."/>
            <person name="Youmans B."/>
            <person name="Ayvaz T."/>
            <person name="Ross M."/>
            <person name="Santibanez J."/>
            <person name="Aqrawi P."/>
            <person name="Gross S."/>
            <person name="Joshi V."/>
            <person name="Fowler G."/>
            <person name="Nazareth L."/>
            <person name="Reid J."/>
            <person name="Worley K."/>
            <person name="Petrosino J."/>
            <person name="Highlander S."/>
            <person name="Gibbs R."/>
        </authorList>
    </citation>
    <scope>NUCLEOTIDE SEQUENCE [LARGE SCALE GENOMIC DNA]</scope>
    <source>
        <strain evidence="5 6">ATCC 43325</strain>
    </source>
</reference>
<dbReference type="InterPro" id="IPR036388">
    <property type="entry name" value="WH-like_DNA-bd_sf"/>
</dbReference>
<accession>C9PNS4</accession>
<dbReference type="Pfam" id="PF00455">
    <property type="entry name" value="DeoRC"/>
    <property type="match status" value="1"/>
</dbReference>
<comment type="caution">
    <text evidence="5">The sequence shown here is derived from an EMBL/GenBank/DDBJ whole genome shotgun (WGS) entry which is preliminary data.</text>
</comment>
<dbReference type="InterPro" id="IPR037171">
    <property type="entry name" value="NagB/RpiA_transferase-like"/>
</dbReference>
<dbReference type="GO" id="GO:0003677">
    <property type="term" value="F:DNA binding"/>
    <property type="evidence" value="ECO:0007669"/>
    <property type="project" value="UniProtKB-KW"/>
</dbReference>
<evidence type="ECO:0000313" key="5">
    <source>
        <dbReference type="EMBL" id="EEX50715.1"/>
    </source>
</evidence>
<evidence type="ECO:0000256" key="1">
    <source>
        <dbReference type="ARBA" id="ARBA00023015"/>
    </source>
</evidence>
<dbReference type="PROSITE" id="PS51000">
    <property type="entry name" value="HTH_DEOR_2"/>
    <property type="match status" value="1"/>
</dbReference>
<organism evidence="5 6">
    <name type="scientific">Pasteurella dagmatis ATCC 43325</name>
    <dbReference type="NCBI Taxonomy" id="667128"/>
    <lineage>
        <taxon>Bacteria</taxon>
        <taxon>Pseudomonadati</taxon>
        <taxon>Pseudomonadota</taxon>
        <taxon>Gammaproteobacteria</taxon>
        <taxon>Pasteurellales</taxon>
        <taxon>Pasteurellaceae</taxon>
        <taxon>Pasteurella</taxon>
    </lineage>
</organism>
<feature type="domain" description="HTH deoR-type" evidence="4">
    <location>
        <begin position="13"/>
        <end position="68"/>
    </location>
</feature>
<evidence type="ECO:0000259" key="4">
    <source>
        <dbReference type="PROSITE" id="PS51000"/>
    </source>
</evidence>
<keyword evidence="3" id="KW-0804">Transcription</keyword>
<dbReference type="PANTHER" id="PTHR30363:SF44">
    <property type="entry name" value="AGA OPERON TRANSCRIPTIONAL REPRESSOR-RELATED"/>
    <property type="match status" value="1"/>
</dbReference>
<dbReference type="SMART" id="SM01134">
    <property type="entry name" value="DeoRC"/>
    <property type="match status" value="1"/>
</dbReference>
<evidence type="ECO:0000256" key="3">
    <source>
        <dbReference type="ARBA" id="ARBA00023163"/>
    </source>
</evidence>
<sequence length="261" mass="29138">MSVLTVSYKEVAMQRRKDLILQEINRTGKMTVIELADKFSVAVETIRRDLTALEKKGLLYRIHGGAVSKKTKDLGSSFQVRQRSNYDAKRLIAQNAVEYVFEGAVIGLDASSTSWHFSQQIPDIPCTVVTNSMHNITALVNKPNIKTIATGGVYSSKYDAFYGPLSEQLLLRLHIDIGIFSCIGIDNSGGIWESNELNASIKRKMMDASGQRFLLVDSSKFGQKNLIRLGDLSQIDILFSDQKPDTELQNYCSEHDILLTV</sequence>
<dbReference type="GO" id="GO:0003700">
    <property type="term" value="F:DNA-binding transcription factor activity"/>
    <property type="evidence" value="ECO:0007669"/>
    <property type="project" value="InterPro"/>
</dbReference>
<dbReference type="Pfam" id="PF08220">
    <property type="entry name" value="HTH_DeoR"/>
    <property type="match status" value="1"/>
</dbReference>
<dbReference type="InterPro" id="IPR014036">
    <property type="entry name" value="DeoR-like_C"/>
</dbReference>
<name>C9PNS4_9PAST</name>
<dbReference type="InterPro" id="IPR050313">
    <property type="entry name" value="Carb_Metab_HTH_regulators"/>
</dbReference>
<dbReference type="SMART" id="SM00420">
    <property type="entry name" value="HTH_DEOR"/>
    <property type="match status" value="1"/>
</dbReference>
<keyword evidence="2" id="KW-0238">DNA-binding</keyword>
<dbReference type="EMBL" id="ACZR01000006">
    <property type="protein sequence ID" value="EEX50715.1"/>
    <property type="molecule type" value="Genomic_DNA"/>
</dbReference>
<evidence type="ECO:0000313" key="6">
    <source>
        <dbReference type="Proteomes" id="UP000005519"/>
    </source>
</evidence>
<dbReference type="Gene3D" id="3.40.50.1360">
    <property type="match status" value="1"/>
</dbReference>
<dbReference type="InterPro" id="IPR036390">
    <property type="entry name" value="WH_DNA-bd_sf"/>
</dbReference>
<dbReference type="HOGENOM" id="CLU_060699_1_2_6"/>
<evidence type="ECO:0000256" key="2">
    <source>
        <dbReference type="ARBA" id="ARBA00023125"/>
    </source>
</evidence>
<dbReference type="STRING" id="667128.HMPREF0621_0656"/>
<gene>
    <name evidence="5" type="primary">fucR</name>
    <name evidence="5" type="ORF">HMPREF0621_0656</name>
</gene>
<protein>
    <submittedName>
        <fullName evidence="5">Transcriptional regulator, DeoR family</fullName>
    </submittedName>
</protein>
<dbReference type="InterPro" id="IPR018356">
    <property type="entry name" value="Tscrpt_reg_HTH_DeoR_CS"/>
</dbReference>